<protein>
    <submittedName>
        <fullName evidence="1">Uncharacterized protein</fullName>
    </submittedName>
</protein>
<reference evidence="2" key="1">
    <citation type="submission" date="2016-12" db="EMBL/GenBank/DDBJ databases">
        <title>Characterization and complete genome sequence of Yersinia bacteriophage, fHe-Yen3-01.</title>
        <authorList>
            <person name="Jun J.W."/>
            <person name="Wicklund A."/>
            <person name="Skurnik M."/>
        </authorList>
    </citation>
    <scope>NUCLEOTIDE SEQUENCE [LARGE SCALE GENOMIC DNA]</scope>
</reference>
<accession>A0A1L7DQF6</accession>
<evidence type="ECO:0000313" key="1">
    <source>
        <dbReference type="EMBL" id="APU00351.1"/>
    </source>
</evidence>
<organism evidence="1 2">
    <name type="scientific">Yersinia phage fHe-Yen3-01</name>
    <dbReference type="NCBI Taxonomy" id="1932893"/>
    <lineage>
        <taxon>Viruses</taxon>
        <taxon>Duplodnaviria</taxon>
        <taxon>Heunggongvirae</taxon>
        <taxon>Uroviricota</taxon>
        <taxon>Caudoviricetes</taxon>
        <taxon>Autographivirales</taxon>
        <taxon>Autonotataviridae</taxon>
        <taxon>Melnykvirinae</taxon>
        <taxon>Pokrovskaiavirus</taxon>
        <taxon>Pokrovskaiavirus fHeYen301</taxon>
    </lineage>
</organism>
<dbReference type="Proteomes" id="UP000225269">
    <property type="component" value="Segment"/>
</dbReference>
<name>A0A1L7DQF6_9CAUD</name>
<evidence type="ECO:0000313" key="2">
    <source>
        <dbReference type="Proteomes" id="UP000225269"/>
    </source>
</evidence>
<dbReference type="EMBL" id="KY318515">
    <property type="protein sequence ID" value="APU00351.1"/>
    <property type="molecule type" value="Genomic_DNA"/>
</dbReference>
<gene>
    <name evidence="1" type="ORF">fHeYen301_18</name>
</gene>
<keyword evidence="2" id="KW-1185">Reference proteome</keyword>
<proteinExistence type="predicted"/>
<sequence>MRRYLLKMKAGPVKGGYYLAPGKGTTIHRYRAYHYSEAELTSPDFKDDLEGGFLVLIPVGKLC</sequence>